<dbReference type="Proteomes" id="UP000007058">
    <property type="component" value="Chromosome"/>
</dbReference>
<keyword evidence="3" id="KW-1185">Reference proteome</keyword>
<dbReference type="EMBL" id="AP007255">
    <property type="protein sequence ID" value="BAE50265.1"/>
    <property type="molecule type" value="Genomic_DNA"/>
</dbReference>
<dbReference type="RefSeq" id="WP_011383871.1">
    <property type="nucleotide sequence ID" value="NC_007626.1"/>
</dbReference>
<evidence type="ECO:0000256" key="1">
    <source>
        <dbReference type="SAM" id="MobiDB-lite"/>
    </source>
</evidence>
<gene>
    <name evidence="2" type="ordered locus">amb1461</name>
</gene>
<sequence length="48" mass="4960">MSDQSPPATEDAPARKPWHKPEITTLAVEETATNGSTGNDGSGATTFS</sequence>
<accession>Q2W7B0</accession>
<evidence type="ECO:0000313" key="2">
    <source>
        <dbReference type="EMBL" id="BAE50265.1"/>
    </source>
</evidence>
<proteinExistence type="predicted"/>
<dbReference type="HOGENOM" id="CLU_3154554_0_0_5"/>
<protein>
    <submittedName>
        <fullName evidence="2">Uncharacterized protein</fullName>
    </submittedName>
</protein>
<evidence type="ECO:0000313" key="3">
    <source>
        <dbReference type="Proteomes" id="UP000007058"/>
    </source>
</evidence>
<dbReference type="AlphaFoldDB" id="Q2W7B0"/>
<reference evidence="2 3" key="1">
    <citation type="journal article" date="2005" name="DNA Res.">
        <title>Complete genome sequence of the facultative anaerobic magnetotactic bacterium Magnetospirillum sp. strain AMB-1.</title>
        <authorList>
            <person name="Matsunaga T."/>
            <person name="Okamura Y."/>
            <person name="Fukuda Y."/>
            <person name="Wahyudi A.T."/>
            <person name="Murase Y."/>
            <person name="Takeyama H."/>
        </authorList>
    </citation>
    <scope>NUCLEOTIDE SEQUENCE [LARGE SCALE GENOMIC DNA]</scope>
    <source>
        <strain evidence="3">ATCC 700264 / AMB-1</strain>
    </source>
</reference>
<dbReference type="KEGG" id="mag:amb1461"/>
<name>Q2W7B0_PARM1</name>
<feature type="compositionally biased region" description="Polar residues" evidence="1">
    <location>
        <begin position="31"/>
        <end position="48"/>
    </location>
</feature>
<feature type="region of interest" description="Disordered" evidence="1">
    <location>
        <begin position="1"/>
        <end position="48"/>
    </location>
</feature>
<dbReference type="STRING" id="342108.amb1461"/>
<organism evidence="2 3">
    <name type="scientific">Paramagnetospirillum magneticum (strain ATCC 700264 / AMB-1)</name>
    <name type="common">Magnetospirillum magneticum</name>
    <dbReference type="NCBI Taxonomy" id="342108"/>
    <lineage>
        <taxon>Bacteria</taxon>
        <taxon>Pseudomonadati</taxon>
        <taxon>Pseudomonadota</taxon>
        <taxon>Alphaproteobacteria</taxon>
        <taxon>Rhodospirillales</taxon>
        <taxon>Magnetospirillaceae</taxon>
        <taxon>Paramagnetospirillum</taxon>
    </lineage>
</organism>